<dbReference type="Gramene" id="RZC82434">
    <property type="protein sequence ID" value="RZC82434"/>
    <property type="gene ID" value="C5167_045217"/>
</dbReference>
<dbReference type="GO" id="GO:0004089">
    <property type="term" value="F:carbonate dehydratase activity"/>
    <property type="evidence" value="ECO:0007669"/>
    <property type="project" value="InterPro"/>
</dbReference>
<sequence length="400" mass="45066">MASLSTFLAAARIKDPQYRQYKIFFIKSSNLLDKHPHLHPRSFQITLFHLPNATKDERFVCFTNRANLEFPVGSTVDDKIGETHKCLLSDLRRRLMDAVHSYGGILEIKTATTSTMVTGIAIFVLGLAVTLVLTSGSFAVEEPDFSYSGHKGPDKWATLDPSFAMCENGEAQSPVNIVKKTAVYNPKLEPLTRDYKDVNATLIDNIVNIQLLFGNGAGAINIGGKQYKLIQTHWHSPSEHTIDGIRYDVEQHMVHQSADGCFSVIAILYRFGIPDPLLNQKYFWILRLKDRIWGCLSLQLEGHLKKLRSEAEIGHPGSRFPVELIRAADLESTNTYFRYIGSLTTPPCTEKVTWTILEKVREMSKQQVASLRAVMSKENKQNARPTQPLNGRTVELYVQT</sequence>
<feature type="transmembrane region" description="Helical" evidence="1">
    <location>
        <begin position="116"/>
        <end position="140"/>
    </location>
</feature>
<dbReference type="SUPFAM" id="SSF51069">
    <property type="entry name" value="Carbonic anhydrase"/>
    <property type="match status" value="1"/>
</dbReference>
<dbReference type="InterPro" id="IPR023561">
    <property type="entry name" value="Carbonic_anhydrase_a-class"/>
</dbReference>
<evidence type="ECO:0000313" key="3">
    <source>
        <dbReference type="EMBL" id="RZC82434.1"/>
    </source>
</evidence>
<dbReference type="AlphaFoldDB" id="A0A4Y7LA86"/>
<evidence type="ECO:0000313" key="4">
    <source>
        <dbReference type="Proteomes" id="UP000316621"/>
    </source>
</evidence>
<name>A0A4Y7LA86_PAPSO</name>
<dbReference type="Gene3D" id="3.10.200.10">
    <property type="entry name" value="Alpha carbonic anhydrase"/>
    <property type="match status" value="1"/>
</dbReference>
<dbReference type="InterPro" id="IPR001148">
    <property type="entry name" value="CA_dom"/>
</dbReference>
<dbReference type="GO" id="GO:0008270">
    <property type="term" value="F:zinc ion binding"/>
    <property type="evidence" value="ECO:0007669"/>
    <property type="project" value="InterPro"/>
</dbReference>
<dbReference type="PANTHER" id="PTHR18952">
    <property type="entry name" value="CARBONIC ANHYDRASE"/>
    <property type="match status" value="1"/>
</dbReference>
<dbReference type="Pfam" id="PF00194">
    <property type="entry name" value="Carb_anhydrase"/>
    <property type="match status" value="2"/>
</dbReference>
<keyword evidence="4" id="KW-1185">Reference proteome</keyword>
<keyword evidence="1" id="KW-0472">Membrane</keyword>
<dbReference type="GO" id="GO:0006730">
    <property type="term" value="P:one-carbon metabolic process"/>
    <property type="evidence" value="ECO:0007669"/>
    <property type="project" value="TreeGrafter"/>
</dbReference>
<dbReference type="OMA" id="FHVNYED"/>
<evidence type="ECO:0000256" key="1">
    <source>
        <dbReference type="SAM" id="Phobius"/>
    </source>
</evidence>
<keyword evidence="1" id="KW-1133">Transmembrane helix</keyword>
<reference evidence="3 4" key="1">
    <citation type="journal article" date="2018" name="Science">
        <title>The opium poppy genome and morphinan production.</title>
        <authorList>
            <person name="Guo L."/>
            <person name="Winzer T."/>
            <person name="Yang X."/>
            <person name="Li Y."/>
            <person name="Ning Z."/>
            <person name="He Z."/>
            <person name="Teodor R."/>
            <person name="Lu Y."/>
            <person name="Bowser T.A."/>
            <person name="Graham I.A."/>
            <person name="Ye K."/>
        </authorList>
    </citation>
    <scope>NUCLEOTIDE SEQUENCE [LARGE SCALE GENOMIC DNA]</scope>
    <source>
        <strain evidence="4">cv. HN1</strain>
        <tissue evidence="3">Leaves</tissue>
    </source>
</reference>
<protein>
    <recommendedName>
        <fullName evidence="2">Alpha-carbonic anhydrase domain-containing protein</fullName>
    </recommendedName>
</protein>
<proteinExistence type="predicted"/>
<dbReference type="InterPro" id="IPR041891">
    <property type="entry name" value="Alpha_CA_prokaryot-like"/>
</dbReference>
<dbReference type="CDD" id="cd03124">
    <property type="entry name" value="alpha_CA_prokaryotic_like"/>
    <property type="match status" value="1"/>
</dbReference>
<feature type="domain" description="Alpha-carbonic anhydrase" evidence="2">
    <location>
        <begin position="143"/>
        <end position="398"/>
    </location>
</feature>
<gene>
    <name evidence="3" type="ORF">C5167_045217</name>
</gene>
<organism evidence="3 4">
    <name type="scientific">Papaver somniferum</name>
    <name type="common">Opium poppy</name>
    <dbReference type="NCBI Taxonomy" id="3469"/>
    <lineage>
        <taxon>Eukaryota</taxon>
        <taxon>Viridiplantae</taxon>
        <taxon>Streptophyta</taxon>
        <taxon>Embryophyta</taxon>
        <taxon>Tracheophyta</taxon>
        <taxon>Spermatophyta</taxon>
        <taxon>Magnoliopsida</taxon>
        <taxon>Ranunculales</taxon>
        <taxon>Papaveraceae</taxon>
        <taxon>Papaveroideae</taxon>
        <taxon>Papaver</taxon>
    </lineage>
</organism>
<dbReference type="EMBL" id="CM010725">
    <property type="protein sequence ID" value="RZC82434.1"/>
    <property type="molecule type" value="Genomic_DNA"/>
</dbReference>
<dbReference type="STRING" id="3469.A0A4Y7LA86"/>
<accession>A0A4Y7LA86</accession>
<evidence type="ECO:0000259" key="2">
    <source>
        <dbReference type="PROSITE" id="PS51144"/>
    </source>
</evidence>
<dbReference type="InterPro" id="IPR036398">
    <property type="entry name" value="CA_dom_sf"/>
</dbReference>
<dbReference type="PROSITE" id="PS51144">
    <property type="entry name" value="ALPHA_CA_2"/>
    <property type="match status" value="1"/>
</dbReference>
<keyword evidence="1" id="KW-0812">Transmembrane</keyword>
<dbReference type="PANTHER" id="PTHR18952:SF236">
    <property type="entry name" value="ALPHA CARBONIC ANHYDRASE 1, CHLOROPLASTIC"/>
    <property type="match status" value="1"/>
</dbReference>
<dbReference type="SMART" id="SM01057">
    <property type="entry name" value="Carb_anhydrase"/>
    <property type="match status" value="1"/>
</dbReference>
<dbReference type="Proteomes" id="UP000316621">
    <property type="component" value="Chromosome 11"/>
</dbReference>